<accession>A0A410JTX9</accession>
<evidence type="ECO:0000256" key="1">
    <source>
        <dbReference type="SAM" id="SignalP"/>
    </source>
</evidence>
<gene>
    <name evidence="2" type="ORF">EQP59_09165</name>
</gene>
<protein>
    <submittedName>
        <fullName evidence="2">DUF4856 domain-containing protein</fullName>
    </submittedName>
</protein>
<feature type="signal peptide" evidence="1">
    <location>
        <begin position="1"/>
        <end position="22"/>
    </location>
</feature>
<evidence type="ECO:0000313" key="2">
    <source>
        <dbReference type="EMBL" id="QAR31498.1"/>
    </source>
</evidence>
<dbReference type="OrthoDB" id="5498726at2"/>
<evidence type="ECO:0000313" key="3">
    <source>
        <dbReference type="Proteomes" id="UP000287701"/>
    </source>
</evidence>
<proteinExistence type="predicted"/>
<dbReference type="RefSeq" id="WP_128501915.1">
    <property type="nucleotide sequence ID" value="NZ_CP035107.1"/>
</dbReference>
<dbReference type="AlphaFoldDB" id="A0A410JTX9"/>
<keyword evidence="1" id="KW-0732">Signal</keyword>
<feature type="chain" id="PRO_5019430094" evidence="1">
    <location>
        <begin position="23"/>
        <end position="404"/>
    </location>
</feature>
<sequence length="404" mass="45430">MIKKTILALGVLAGVFSLNSCGGSDSGTETVVNEKKNKDKVDVSEDYKKLFPNNALSEGRRVIDNLLSLNDLVDMTAFSNQKEFDEKYEFISSSPLGNISAKSMTASSSDLFKINPDLQQKVLEKFNKSVEQLIELNGRKWETASEGKAGKVGSEKGKDIRFINEKGIEISELVEKQIMGIIFLDQILNEHLGDNVMKNTELRDKNAKRQFLRGKQYTELEYHWDIAYALLGKENRDGTPKFIANYMVNEFQGADFMRDVDKKVTKAFKVGRLALKERDYTKLEEQIGIIRESLSLLFATRCVHYLKQSKPNLGGEITGGEYQKAFHELSEAYGFLHSFVATRKADGSFYIEDYEIIESLASDMVGRLGFWDKNNLIGVGGNGALNRIAKRIGDIFGFNSDLVL</sequence>
<dbReference type="Proteomes" id="UP000287701">
    <property type="component" value="Chromosome"/>
</dbReference>
<organism evidence="2 3">
    <name type="scientific">Ornithobacterium rhinotracheale</name>
    <dbReference type="NCBI Taxonomy" id="28251"/>
    <lineage>
        <taxon>Bacteria</taxon>
        <taxon>Pseudomonadati</taxon>
        <taxon>Bacteroidota</taxon>
        <taxon>Flavobacteriia</taxon>
        <taxon>Flavobacteriales</taxon>
        <taxon>Weeksellaceae</taxon>
        <taxon>Ornithobacterium</taxon>
    </lineage>
</organism>
<dbReference type="InterPro" id="IPR032331">
    <property type="entry name" value="DUF4856"/>
</dbReference>
<dbReference type="EMBL" id="CP035107">
    <property type="protein sequence ID" value="QAR31498.1"/>
    <property type="molecule type" value="Genomic_DNA"/>
</dbReference>
<name>A0A410JTX9_ORNRH</name>
<dbReference type="Pfam" id="PF16148">
    <property type="entry name" value="DUF4856"/>
    <property type="match status" value="1"/>
</dbReference>
<reference evidence="2 3" key="1">
    <citation type="submission" date="2019-01" db="EMBL/GenBank/DDBJ databases">
        <title>Whole Genome of Ornithobacterium rhinotracheale FARPER-174b.</title>
        <authorList>
            <person name="Tataje-Lavanda L.A."/>
            <person name="Montalvan A."/>
            <person name="Montesinos R."/>
            <person name="Zimic M."/>
            <person name="Fernandez-Sanchez M."/>
            <person name="Fernandez-Diaz M."/>
        </authorList>
    </citation>
    <scope>NUCLEOTIDE SEQUENCE [LARGE SCALE GENOMIC DNA]</scope>
    <source>
        <strain evidence="2 3">FARPER-174b</strain>
    </source>
</reference>